<comment type="caution">
    <text evidence="6">The sequence shown here is derived from an EMBL/GenBank/DDBJ whole genome shotgun (WGS) entry which is preliminary data.</text>
</comment>
<evidence type="ECO:0000256" key="3">
    <source>
        <dbReference type="ARBA" id="ARBA00023163"/>
    </source>
</evidence>
<dbReference type="PROSITE" id="PS50977">
    <property type="entry name" value="HTH_TETR_2"/>
    <property type="match status" value="1"/>
</dbReference>
<dbReference type="EMBL" id="JALPRF010000001">
    <property type="protein sequence ID" value="MCK8490744.1"/>
    <property type="molecule type" value="Genomic_DNA"/>
</dbReference>
<protein>
    <submittedName>
        <fullName evidence="6">TetR/AcrR family transcriptional regulator</fullName>
    </submittedName>
</protein>
<keyword evidence="3" id="KW-0804">Transcription</keyword>
<evidence type="ECO:0000259" key="5">
    <source>
        <dbReference type="PROSITE" id="PS50977"/>
    </source>
</evidence>
<evidence type="ECO:0000256" key="2">
    <source>
        <dbReference type="ARBA" id="ARBA00023125"/>
    </source>
</evidence>
<dbReference type="Pfam" id="PF00440">
    <property type="entry name" value="TetR_N"/>
    <property type="match status" value="1"/>
</dbReference>
<accession>A0ABT0HF03</accession>
<dbReference type="PANTHER" id="PTHR30055:SF234">
    <property type="entry name" value="HTH-TYPE TRANSCRIPTIONAL REGULATOR BETI"/>
    <property type="match status" value="1"/>
</dbReference>
<keyword evidence="1" id="KW-0805">Transcription regulation</keyword>
<keyword evidence="7" id="KW-1185">Reference proteome</keyword>
<dbReference type="PRINTS" id="PR00455">
    <property type="entry name" value="HTHTETR"/>
</dbReference>
<dbReference type="InterPro" id="IPR009057">
    <property type="entry name" value="Homeodomain-like_sf"/>
</dbReference>
<dbReference type="Proteomes" id="UP001202180">
    <property type="component" value="Unassembled WGS sequence"/>
</dbReference>
<gene>
    <name evidence="6" type="ORF">M0L20_02705</name>
</gene>
<dbReference type="InterPro" id="IPR001647">
    <property type="entry name" value="HTH_TetR"/>
</dbReference>
<dbReference type="Pfam" id="PF17937">
    <property type="entry name" value="TetR_C_28"/>
    <property type="match status" value="1"/>
</dbReference>
<keyword evidence="2 4" id="KW-0238">DNA-binding</keyword>
<feature type="domain" description="HTH tetR-type" evidence="5">
    <location>
        <begin position="14"/>
        <end position="74"/>
    </location>
</feature>
<dbReference type="InterPro" id="IPR050109">
    <property type="entry name" value="HTH-type_TetR-like_transc_reg"/>
</dbReference>
<sequence length="185" mass="21125">MKTINNYKRKKEPLQNRQLILDAALEIASQKGIDNMSLEAVAKKARLTKGGLVHHFPKKQMLIDSLFSDRLQQFNQAFQQQLAISSTPVLAFLRTVINENPSPQQKRSLKVMMQAALNQEHYRAMFSQWYQENVLPDPKDCSPAQLILFLVADSILAAHVLGFYALTNEQKQRILQFLETLDLAS</sequence>
<reference evidence="6 7" key="1">
    <citation type="submission" date="2022-04" db="EMBL/GenBank/DDBJ databases">
        <title>Spirosoma sp. strain RP8 genome sequencing and assembly.</title>
        <authorList>
            <person name="Jung Y."/>
        </authorList>
    </citation>
    <scope>NUCLEOTIDE SEQUENCE [LARGE SCALE GENOMIC DNA]</scope>
    <source>
        <strain evidence="6 7">RP8</strain>
    </source>
</reference>
<organism evidence="6 7">
    <name type="scientific">Spirosoma liriopis</name>
    <dbReference type="NCBI Taxonomy" id="2937440"/>
    <lineage>
        <taxon>Bacteria</taxon>
        <taxon>Pseudomonadati</taxon>
        <taxon>Bacteroidota</taxon>
        <taxon>Cytophagia</taxon>
        <taxon>Cytophagales</taxon>
        <taxon>Cytophagaceae</taxon>
        <taxon>Spirosoma</taxon>
    </lineage>
</organism>
<evidence type="ECO:0000256" key="1">
    <source>
        <dbReference type="ARBA" id="ARBA00023015"/>
    </source>
</evidence>
<evidence type="ECO:0000256" key="4">
    <source>
        <dbReference type="PROSITE-ProRule" id="PRU00335"/>
    </source>
</evidence>
<dbReference type="SUPFAM" id="SSF46689">
    <property type="entry name" value="Homeodomain-like"/>
    <property type="match status" value="1"/>
</dbReference>
<name>A0ABT0HF03_9BACT</name>
<feature type="DNA-binding region" description="H-T-H motif" evidence="4">
    <location>
        <begin position="37"/>
        <end position="56"/>
    </location>
</feature>
<evidence type="ECO:0000313" key="6">
    <source>
        <dbReference type="EMBL" id="MCK8490744.1"/>
    </source>
</evidence>
<dbReference type="InterPro" id="IPR041479">
    <property type="entry name" value="TetR_CgmR_C"/>
</dbReference>
<dbReference type="Gene3D" id="1.10.357.10">
    <property type="entry name" value="Tetracycline Repressor, domain 2"/>
    <property type="match status" value="1"/>
</dbReference>
<evidence type="ECO:0000313" key="7">
    <source>
        <dbReference type="Proteomes" id="UP001202180"/>
    </source>
</evidence>
<proteinExistence type="predicted"/>
<dbReference type="RefSeq" id="WP_248475541.1">
    <property type="nucleotide sequence ID" value="NZ_JALPRF010000001.1"/>
</dbReference>
<dbReference type="PANTHER" id="PTHR30055">
    <property type="entry name" value="HTH-TYPE TRANSCRIPTIONAL REGULATOR RUTR"/>
    <property type="match status" value="1"/>
</dbReference>